<comment type="cofactor">
    <cofactor evidence="1">
        <name>Mn(2+)</name>
        <dbReference type="ChEBI" id="CHEBI:29035"/>
    </cofactor>
</comment>
<dbReference type="EC" id="3.1.3.16" evidence="3"/>
<dbReference type="PANTHER" id="PTHR47992">
    <property type="entry name" value="PROTEIN PHOSPHATASE"/>
    <property type="match status" value="1"/>
</dbReference>
<feature type="region of interest" description="Disordered" evidence="10">
    <location>
        <begin position="1"/>
        <end position="21"/>
    </location>
</feature>
<feature type="compositionally biased region" description="Basic and acidic residues" evidence="10">
    <location>
        <begin position="12"/>
        <end position="21"/>
    </location>
</feature>
<feature type="domain" description="PPM-type phosphatase" evidence="12">
    <location>
        <begin position="107"/>
        <end position="410"/>
    </location>
</feature>
<organism evidence="13 14">
    <name type="scientific">Arabidopsis arenosa</name>
    <name type="common">Sand rock-cress</name>
    <name type="synonym">Cardaminopsis arenosa</name>
    <dbReference type="NCBI Taxonomy" id="38785"/>
    <lineage>
        <taxon>Eukaryota</taxon>
        <taxon>Viridiplantae</taxon>
        <taxon>Streptophyta</taxon>
        <taxon>Embryophyta</taxon>
        <taxon>Tracheophyta</taxon>
        <taxon>Spermatophyta</taxon>
        <taxon>Magnoliopsida</taxon>
        <taxon>eudicotyledons</taxon>
        <taxon>Gunneridae</taxon>
        <taxon>Pentapetalae</taxon>
        <taxon>rosids</taxon>
        <taxon>malvids</taxon>
        <taxon>Brassicales</taxon>
        <taxon>Brassicaceae</taxon>
        <taxon>Camelineae</taxon>
        <taxon>Arabidopsis</taxon>
    </lineage>
</organism>
<dbReference type="SMART" id="SM00332">
    <property type="entry name" value="PP2Cc"/>
    <property type="match status" value="1"/>
</dbReference>
<dbReference type="FunFam" id="3.60.40.10:FF:000111">
    <property type="entry name" value="Probable protein phosphatase 2C 75"/>
    <property type="match status" value="1"/>
</dbReference>
<dbReference type="GO" id="GO:0004722">
    <property type="term" value="F:protein serine/threonine phosphatase activity"/>
    <property type="evidence" value="ECO:0007669"/>
    <property type="project" value="UniProtKB-EC"/>
</dbReference>
<dbReference type="InterPro" id="IPR036457">
    <property type="entry name" value="PPM-type-like_dom_sf"/>
</dbReference>
<dbReference type="Pfam" id="PF00481">
    <property type="entry name" value="PP2C"/>
    <property type="match status" value="1"/>
</dbReference>
<dbReference type="Proteomes" id="UP000682877">
    <property type="component" value="Chromosome 8"/>
</dbReference>
<comment type="similarity">
    <text evidence="9">Belongs to the PP2C family.</text>
</comment>
<sequence>MTEIYRTISTGRGDDVSPTKCRERRRRRIQMRRQAAVFGDPSSSRNRDRTDMEVYSRFDVPLRKQARRSEIGGLPADIGGFIAPPTSSCQISEAPVWKGEQTEVEPLYGIVSVMGRSRNMEDSVTVKPNLCKPEVNRKRPVHFFGVYDGHGGSQVSTLCSTTMHTLVKEELEQKLEEEGGGSENDVVEKKWRGVMNRSFKRMDEMATSTCVCGTSVPLCNCDPREAAISGSTAVVAVLTQDHIVVANTGDSRAVLCRSGMAIPLSNDHKPDRPDERARIEAAGGRVLVVDGARVEGILATSRAIGDRYLKPMVAWEPEVTFMRREAGDDCLVLASDGLWDVLSSQLACDIARFCLREETPSSLDLNRMAQEDDNDGEQNPSRSVLAATLLTRLALGRQSSDNIRRALEELRSSLYNELKTSENAKRQQQRFCGPVVAMSFNFIVAVGIILANKLVMGRVGFNFPIFLTLIHYTVAWILLAFFKSLSLLPMSPPSKTTPFSSLFSLGAVMAFASGLANTSLKHNSVGFYQMAKIAVTPTIVLMRLRIRKDYNETNVETVLLQDRKWESGEIGFLTTRKTQSHY</sequence>
<dbReference type="InterPro" id="IPR001932">
    <property type="entry name" value="PPM-type_phosphatase-like_dom"/>
</dbReference>
<evidence type="ECO:0000256" key="9">
    <source>
        <dbReference type="RuleBase" id="RU003465"/>
    </source>
</evidence>
<keyword evidence="4" id="KW-0479">Metal-binding</keyword>
<protein>
    <recommendedName>
        <fullName evidence="3">protein-serine/threonine phosphatase</fullName>
        <ecNumber evidence="3">3.1.3.16</ecNumber>
    </recommendedName>
</protein>
<feature type="transmembrane region" description="Helical" evidence="11">
    <location>
        <begin position="431"/>
        <end position="451"/>
    </location>
</feature>
<dbReference type="CDD" id="cd00143">
    <property type="entry name" value="PP2Cc"/>
    <property type="match status" value="1"/>
</dbReference>
<dbReference type="InterPro" id="IPR015655">
    <property type="entry name" value="PP2C"/>
</dbReference>
<dbReference type="GO" id="GO:0046872">
    <property type="term" value="F:metal ion binding"/>
    <property type="evidence" value="ECO:0007669"/>
    <property type="project" value="UniProtKB-KW"/>
</dbReference>
<comment type="cofactor">
    <cofactor evidence="2">
        <name>Mg(2+)</name>
        <dbReference type="ChEBI" id="CHEBI:18420"/>
    </cofactor>
</comment>
<evidence type="ECO:0000256" key="1">
    <source>
        <dbReference type="ARBA" id="ARBA00001936"/>
    </source>
</evidence>
<dbReference type="Gene3D" id="3.60.40.10">
    <property type="entry name" value="PPM-type phosphatase domain"/>
    <property type="match status" value="1"/>
</dbReference>
<proteinExistence type="inferred from homology"/>
<accession>A0A8S2B3X2</accession>
<evidence type="ECO:0000259" key="12">
    <source>
        <dbReference type="PROSITE" id="PS51746"/>
    </source>
</evidence>
<evidence type="ECO:0000256" key="6">
    <source>
        <dbReference type="ARBA" id="ARBA00022842"/>
    </source>
</evidence>
<evidence type="ECO:0000256" key="8">
    <source>
        <dbReference type="ARBA" id="ARBA00023211"/>
    </source>
</evidence>
<evidence type="ECO:0000256" key="7">
    <source>
        <dbReference type="ARBA" id="ARBA00022912"/>
    </source>
</evidence>
<evidence type="ECO:0000256" key="3">
    <source>
        <dbReference type="ARBA" id="ARBA00013081"/>
    </source>
</evidence>
<evidence type="ECO:0000256" key="5">
    <source>
        <dbReference type="ARBA" id="ARBA00022801"/>
    </source>
</evidence>
<keyword evidence="6" id="KW-0460">Magnesium</keyword>
<keyword evidence="7 9" id="KW-0904">Protein phosphatase</keyword>
<dbReference type="AlphaFoldDB" id="A0A8S2B3X2"/>
<dbReference type="PROSITE" id="PS51746">
    <property type="entry name" value="PPM_2"/>
    <property type="match status" value="1"/>
</dbReference>
<gene>
    <name evidence="13" type="ORF">AARE701A_LOCUS21251</name>
</gene>
<keyword evidence="11" id="KW-1133">Transmembrane helix</keyword>
<keyword evidence="11" id="KW-0812">Transmembrane</keyword>
<dbReference type="PROSITE" id="PS01032">
    <property type="entry name" value="PPM_1"/>
    <property type="match status" value="1"/>
</dbReference>
<evidence type="ECO:0000256" key="11">
    <source>
        <dbReference type="SAM" id="Phobius"/>
    </source>
</evidence>
<evidence type="ECO:0000256" key="4">
    <source>
        <dbReference type="ARBA" id="ARBA00022723"/>
    </source>
</evidence>
<evidence type="ECO:0000313" key="13">
    <source>
        <dbReference type="EMBL" id="CAE6235072.1"/>
    </source>
</evidence>
<keyword evidence="14" id="KW-1185">Reference proteome</keyword>
<reference evidence="13" key="1">
    <citation type="submission" date="2021-01" db="EMBL/GenBank/DDBJ databases">
        <authorList>
            <person name="Bezrukov I."/>
        </authorList>
    </citation>
    <scope>NUCLEOTIDE SEQUENCE</scope>
</reference>
<keyword evidence="5 9" id="KW-0378">Hydrolase</keyword>
<dbReference type="SUPFAM" id="SSF81606">
    <property type="entry name" value="PP2C-like"/>
    <property type="match status" value="1"/>
</dbReference>
<evidence type="ECO:0000313" key="14">
    <source>
        <dbReference type="Proteomes" id="UP000682877"/>
    </source>
</evidence>
<keyword evidence="8" id="KW-0464">Manganese</keyword>
<keyword evidence="11" id="KW-0472">Membrane</keyword>
<evidence type="ECO:0000256" key="2">
    <source>
        <dbReference type="ARBA" id="ARBA00001946"/>
    </source>
</evidence>
<feature type="transmembrane region" description="Helical" evidence="11">
    <location>
        <begin position="502"/>
        <end position="520"/>
    </location>
</feature>
<dbReference type="EMBL" id="LR999458">
    <property type="protein sequence ID" value="CAE6235072.1"/>
    <property type="molecule type" value="Genomic_DNA"/>
</dbReference>
<feature type="transmembrane region" description="Helical" evidence="11">
    <location>
        <begin position="463"/>
        <end position="482"/>
    </location>
</feature>
<name>A0A8S2B3X2_ARAAE</name>
<dbReference type="InterPro" id="IPR000222">
    <property type="entry name" value="PP2C_BS"/>
</dbReference>
<evidence type="ECO:0000256" key="10">
    <source>
        <dbReference type="SAM" id="MobiDB-lite"/>
    </source>
</evidence>